<dbReference type="InterPro" id="IPR000979">
    <property type="entry name" value="Phosphodiesterase_MJ0936/Vps29"/>
</dbReference>
<dbReference type="GO" id="GO:0016787">
    <property type="term" value="F:hydrolase activity"/>
    <property type="evidence" value="ECO:0007669"/>
    <property type="project" value="UniProtKB-UniRule"/>
</dbReference>
<evidence type="ECO:0000313" key="7">
    <source>
        <dbReference type="Proteomes" id="UP000199735"/>
    </source>
</evidence>
<name>A0A075LNH0_9BACI</name>
<gene>
    <name evidence="4" type="ORF">GZ22_04445</name>
    <name evidence="5" type="ORF">SAMN04489762_1455</name>
</gene>
<reference evidence="4 6" key="1">
    <citation type="submission" date="2014-07" db="EMBL/GenBank/DDBJ databases">
        <title>Complete genome sequence of a moderately halophilic bacterium Terribacillus aidingensis MP602, isolated from Cryptomeria fortunei in Tianmu mountain in China.</title>
        <authorList>
            <person name="Wang Y."/>
            <person name="Lu P."/>
            <person name="Zhang L."/>
        </authorList>
    </citation>
    <scope>NUCLEOTIDE SEQUENCE [LARGE SCALE GENOMIC DNA]</scope>
    <source>
        <strain evidence="4 6">MP602</strain>
    </source>
</reference>
<evidence type="ECO:0000313" key="5">
    <source>
        <dbReference type="EMBL" id="SEM93867.1"/>
    </source>
</evidence>
<sequence length="168" mass="18706">MRIIILADTHMPRMAKVWPAALLPYLEQADHIIHAGDLQDSRVLDSLSSFAPVTAVSGNIDSSELIDNLPKKQLLTFHGLKIGLTHGHGKGKTTEQRAKLAFEGEQLDLLIFGHSHIPVHKEEAGLVLFNPGSPTDKRRQEQFSFGELIVEEDGIWSLKHINYDDKKG</sequence>
<dbReference type="NCBIfam" id="TIGR00040">
    <property type="entry name" value="yfcE"/>
    <property type="match status" value="1"/>
</dbReference>
<dbReference type="Proteomes" id="UP000199735">
    <property type="component" value="Unassembled WGS sequence"/>
</dbReference>
<comment type="cofactor">
    <cofactor evidence="2">
        <name>a divalent metal cation</name>
        <dbReference type="ChEBI" id="CHEBI:60240"/>
    </cofactor>
</comment>
<dbReference type="Pfam" id="PF12850">
    <property type="entry name" value="Metallophos_2"/>
    <property type="match status" value="1"/>
</dbReference>
<dbReference type="InterPro" id="IPR029052">
    <property type="entry name" value="Metallo-depent_PP-like"/>
</dbReference>
<dbReference type="PANTHER" id="PTHR11124">
    <property type="entry name" value="VACUOLAR SORTING PROTEIN VPS29"/>
    <property type="match status" value="1"/>
</dbReference>
<dbReference type="InterPro" id="IPR024654">
    <property type="entry name" value="Calcineurin-like_PHP_lpxH"/>
</dbReference>
<evidence type="ECO:0000256" key="1">
    <source>
        <dbReference type="ARBA" id="ARBA00008950"/>
    </source>
</evidence>
<dbReference type="AlphaFoldDB" id="A0A075LNH0"/>
<protein>
    <recommendedName>
        <fullName evidence="2">Phosphoesterase</fullName>
        <ecNumber evidence="2">3.1.4.-</ecNumber>
    </recommendedName>
</protein>
<dbReference type="RefSeq" id="WP_038559059.1">
    <property type="nucleotide sequence ID" value="NZ_CP008876.1"/>
</dbReference>
<comment type="similarity">
    <text evidence="1 2">Belongs to the metallophosphoesterase superfamily. YfcE family.</text>
</comment>
<keyword evidence="2" id="KW-0479">Metal-binding</keyword>
<dbReference type="GeneID" id="34221750"/>
<proteinExistence type="inferred from homology"/>
<dbReference type="EC" id="3.1.4.-" evidence="2"/>
<dbReference type="HOGENOM" id="CLU_063749_3_2_9"/>
<dbReference type="EMBL" id="FOCD01000001">
    <property type="protein sequence ID" value="SEM93867.1"/>
    <property type="molecule type" value="Genomic_DNA"/>
</dbReference>
<reference evidence="5 7" key="2">
    <citation type="submission" date="2016-10" db="EMBL/GenBank/DDBJ databases">
        <authorList>
            <person name="Varghese N."/>
            <person name="Submissions S."/>
        </authorList>
    </citation>
    <scope>NUCLEOTIDE SEQUENCE [LARGE SCALE GENOMIC DNA]</scope>
    <source>
        <strain evidence="5 7">DSM 21619</strain>
    </source>
</reference>
<evidence type="ECO:0000313" key="6">
    <source>
        <dbReference type="Proteomes" id="UP000027980"/>
    </source>
</evidence>
<dbReference type="EMBL" id="CP008876">
    <property type="protein sequence ID" value="AIF65953.1"/>
    <property type="molecule type" value="Genomic_DNA"/>
</dbReference>
<feature type="domain" description="Calcineurin-like phosphoesterase" evidence="3">
    <location>
        <begin position="1"/>
        <end position="149"/>
    </location>
</feature>
<dbReference type="SUPFAM" id="SSF56300">
    <property type="entry name" value="Metallo-dependent phosphatases"/>
    <property type="match status" value="1"/>
</dbReference>
<dbReference type="GO" id="GO:0046872">
    <property type="term" value="F:metal ion binding"/>
    <property type="evidence" value="ECO:0007669"/>
    <property type="project" value="UniProtKB-KW"/>
</dbReference>
<accession>A0AAX2EE99</accession>
<dbReference type="Proteomes" id="UP000027980">
    <property type="component" value="Chromosome"/>
</dbReference>
<organism evidence="4 6">
    <name type="scientific">Terribacillus saccharophilus</name>
    <dbReference type="NCBI Taxonomy" id="361277"/>
    <lineage>
        <taxon>Bacteria</taxon>
        <taxon>Bacillati</taxon>
        <taxon>Bacillota</taxon>
        <taxon>Bacilli</taxon>
        <taxon>Bacillales</taxon>
        <taxon>Bacillaceae</taxon>
        <taxon>Terribacillus</taxon>
    </lineage>
</organism>
<evidence type="ECO:0000256" key="2">
    <source>
        <dbReference type="RuleBase" id="RU362039"/>
    </source>
</evidence>
<dbReference type="OrthoDB" id="9800565at2"/>
<dbReference type="KEGG" id="tap:GZ22_04445"/>
<evidence type="ECO:0000313" key="4">
    <source>
        <dbReference type="EMBL" id="AIF65953.1"/>
    </source>
</evidence>
<accession>A0A075LNH0</accession>
<evidence type="ECO:0000259" key="3">
    <source>
        <dbReference type="Pfam" id="PF12850"/>
    </source>
</evidence>
<dbReference type="Gene3D" id="3.60.21.10">
    <property type="match status" value="1"/>
</dbReference>